<gene>
    <name evidence="2" type="ORF">EZS28_015483</name>
</gene>
<dbReference type="Gene3D" id="1.25.10.10">
    <property type="entry name" value="Leucine-rich Repeat Variant"/>
    <property type="match status" value="1"/>
</dbReference>
<dbReference type="SUPFAM" id="SSF48371">
    <property type="entry name" value="ARM repeat"/>
    <property type="match status" value="1"/>
</dbReference>
<dbReference type="PANTHER" id="PTHR12984">
    <property type="entry name" value="SCY1-RELATED S/T PROTEIN KINASE-LIKE"/>
    <property type="match status" value="1"/>
</dbReference>
<keyword evidence="2" id="KW-0808">Transferase</keyword>
<reference evidence="2 3" key="1">
    <citation type="submission" date="2019-03" db="EMBL/GenBank/DDBJ databases">
        <title>Single cell metagenomics reveals metabolic interactions within the superorganism composed of flagellate Streblomastix strix and complex community of Bacteroidetes bacteria on its surface.</title>
        <authorList>
            <person name="Treitli S.C."/>
            <person name="Kolisko M."/>
            <person name="Husnik F."/>
            <person name="Keeling P."/>
            <person name="Hampl V."/>
        </authorList>
    </citation>
    <scope>NUCLEOTIDE SEQUENCE [LARGE SCALE GENOMIC DNA]</scope>
    <source>
        <strain evidence="2">ST1C</strain>
    </source>
</reference>
<dbReference type="AlphaFoldDB" id="A0A5J4W2S7"/>
<evidence type="ECO:0000313" key="3">
    <source>
        <dbReference type="Proteomes" id="UP000324800"/>
    </source>
</evidence>
<feature type="compositionally biased region" description="Polar residues" evidence="1">
    <location>
        <begin position="684"/>
        <end position="693"/>
    </location>
</feature>
<dbReference type="InterPro" id="IPR011009">
    <property type="entry name" value="Kinase-like_dom_sf"/>
</dbReference>
<feature type="compositionally biased region" description="Acidic residues" evidence="1">
    <location>
        <begin position="630"/>
        <end position="645"/>
    </location>
</feature>
<dbReference type="GO" id="GO:0016301">
    <property type="term" value="F:kinase activity"/>
    <property type="evidence" value="ECO:0007669"/>
    <property type="project" value="UniProtKB-KW"/>
</dbReference>
<accession>A0A5J4W2S7</accession>
<sequence>MNWLLKKVTSTALQAFSKDYENTRPIPNSIWSISEKKGKAVDMIAYFSTSFTKNSKEQLLAKRAIKFHKTFCTIPVFLKLLSAEESDTSASYETEYANPLSSQIGKLSFSEVIWGLYQIMNGLTYLDNRSLLNLSSETIFVTSNGDWKFGVLEFLADEQESISISDSFTQCIPQAQIGYFLPPEMVSDLPRFHIQNISVSKLAAWQIAHLICDIYNVQFTNTALSNTKIPNELRTLLVLLMDQSVHRRPTLNDILKRALFNTDEIKLLSSMDNILLQKDNERIEYMQLLRERLPGLHASIRQGRVLSCLLSVLEAVDCAETLHTLAEVLRKGQPTSLLALRTENVIVKLLTSSSSFISPNKLHQHHSNIGLQQQIGVNQASQDQQVGMGLMLLKDIEPFVAVTSHQTVQKKIFPIILSNMRSDDVNLRNYCVRAVYFLHSKLSSQNIQNEALPRLRERLSDKVPEVRANSTICLCSISSELGSDANNIVFTAISAAIRDQHPTVALAGMESLCKQLPRFPPYILAQRLLPLVPQHLVQPEKKAREAAFNVMKEVIGILQDNSSKLDNEARLENEKRRAEAIAVSHNDSGDNMFFNVGPFSLSNRISTSKQGISQLSTSKQNKNDEKKESWEDEEEIEQENWDDDTSLGKVQDSEQEQEDNNNGFPRNIFDPYPQRRNDFGTDPFRSNSPSLMSDNPEMFQMMFKRNSSFL</sequence>
<proteinExistence type="predicted"/>
<organism evidence="2 3">
    <name type="scientific">Streblomastix strix</name>
    <dbReference type="NCBI Taxonomy" id="222440"/>
    <lineage>
        <taxon>Eukaryota</taxon>
        <taxon>Metamonada</taxon>
        <taxon>Preaxostyla</taxon>
        <taxon>Oxymonadida</taxon>
        <taxon>Streblomastigidae</taxon>
        <taxon>Streblomastix</taxon>
    </lineage>
</organism>
<protein>
    <submittedName>
        <fullName evidence="2">Putative SCY1 protein kinase</fullName>
    </submittedName>
</protein>
<dbReference type="InterPro" id="IPR011989">
    <property type="entry name" value="ARM-like"/>
</dbReference>
<comment type="caution">
    <text evidence="2">The sequence shown here is derived from an EMBL/GenBank/DDBJ whole genome shotgun (WGS) entry which is preliminary data.</text>
</comment>
<evidence type="ECO:0000313" key="2">
    <source>
        <dbReference type="EMBL" id="KAA6388990.1"/>
    </source>
</evidence>
<dbReference type="InterPro" id="IPR016024">
    <property type="entry name" value="ARM-type_fold"/>
</dbReference>
<feature type="compositionally biased region" description="Polar residues" evidence="1">
    <location>
        <begin position="609"/>
        <end position="620"/>
    </location>
</feature>
<feature type="region of interest" description="Disordered" evidence="1">
    <location>
        <begin position="609"/>
        <end position="696"/>
    </location>
</feature>
<dbReference type="EMBL" id="SNRW01003756">
    <property type="protein sequence ID" value="KAA6388990.1"/>
    <property type="molecule type" value="Genomic_DNA"/>
</dbReference>
<keyword evidence="2" id="KW-0418">Kinase</keyword>
<dbReference type="SUPFAM" id="SSF56112">
    <property type="entry name" value="Protein kinase-like (PK-like)"/>
    <property type="match status" value="1"/>
</dbReference>
<dbReference type="OrthoDB" id="447103at2759"/>
<dbReference type="InterPro" id="IPR051177">
    <property type="entry name" value="CIK-Related_Protein"/>
</dbReference>
<dbReference type="Proteomes" id="UP000324800">
    <property type="component" value="Unassembled WGS sequence"/>
</dbReference>
<name>A0A5J4W2S7_9EUKA</name>
<dbReference type="Gene3D" id="1.10.510.10">
    <property type="entry name" value="Transferase(Phosphotransferase) domain 1"/>
    <property type="match status" value="1"/>
</dbReference>
<dbReference type="PANTHER" id="PTHR12984:SF6">
    <property type="entry name" value="SCY1-LIKE PROTEIN 2"/>
    <property type="match status" value="1"/>
</dbReference>
<evidence type="ECO:0000256" key="1">
    <source>
        <dbReference type="SAM" id="MobiDB-lite"/>
    </source>
</evidence>